<dbReference type="PANTHER" id="PTHR43647:SF1">
    <property type="entry name" value="3-KETO-STEROID REDUCTASE ERG27"/>
    <property type="match status" value="1"/>
</dbReference>
<dbReference type="GO" id="GO:0005811">
    <property type="term" value="C:lipid droplet"/>
    <property type="evidence" value="ECO:0007669"/>
    <property type="project" value="TreeGrafter"/>
</dbReference>
<dbReference type="InterPro" id="IPR036291">
    <property type="entry name" value="NAD(P)-bd_dom_sf"/>
</dbReference>
<dbReference type="PANTHER" id="PTHR43647">
    <property type="entry name" value="DEHYDROGENASE"/>
    <property type="match status" value="1"/>
</dbReference>
<keyword evidence="7" id="KW-0472">Membrane</keyword>
<keyword evidence="7" id="KW-1133">Transmembrane helix</keyword>
<dbReference type="EMBL" id="JAKWBI020000556">
    <property type="protein sequence ID" value="KAJ2893872.1"/>
    <property type="molecule type" value="Genomic_DNA"/>
</dbReference>
<keyword evidence="1" id="KW-0444">Lipid biosynthesis</keyword>
<dbReference type="Proteomes" id="UP001201980">
    <property type="component" value="Unassembled WGS sequence"/>
</dbReference>
<keyword evidence="5" id="KW-0443">Lipid metabolism</keyword>
<reference evidence="8" key="1">
    <citation type="submission" date="2022-07" db="EMBL/GenBank/DDBJ databases">
        <title>Draft genome sequence of Zalerion maritima ATCC 34329, a (micro)plastics degrading marine fungus.</title>
        <authorList>
            <person name="Paco A."/>
            <person name="Goncalves M.F.M."/>
            <person name="Rocha-Santos T.A.P."/>
            <person name="Alves A."/>
        </authorList>
    </citation>
    <scope>NUCLEOTIDE SEQUENCE</scope>
    <source>
        <strain evidence="8">ATCC 34329</strain>
    </source>
</reference>
<accession>A0AAD5WPB4</accession>
<evidence type="ECO:0000256" key="4">
    <source>
        <dbReference type="ARBA" id="ARBA00023002"/>
    </source>
</evidence>
<keyword evidence="9" id="KW-1185">Reference proteome</keyword>
<feature type="transmembrane region" description="Helical" evidence="7">
    <location>
        <begin position="330"/>
        <end position="352"/>
    </location>
</feature>
<name>A0AAD5WPB4_9PEZI</name>
<evidence type="ECO:0000256" key="7">
    <source>
        <dbReference type="SAM" id="Phobius"/>
    </source>
</evidence>
<keyword evidence="4" id="KW-0560">Oxidoreductase</keyword>
<dbReference type="SUPFAM" id="SSF51735">
    <property type="entry name" value="NAD(P)-binding Rossmann-fold domains"/>
    <property type="match status" value="1"/>
</dbReference>
<dbReference type="Gene3D" id="3.40.50.720">
    <property type="entry name" value="NAD(P)-binding Rossmann-like Domain"/>
    <property type="match status" value="1"/>
</dbReference>
<keyword evidence="2" id="KW-0521">NADP</keyword>
<keyword evidence="7" id="KW-0812">Transmembrane</keyword>
<proteinExistence type="inferred from homology"/>
<evidence type="ECO:0000256" key="3">
    <source>
        <dbReference type="ARBA" id="ARBA00022955"/>
    </source>
</evidence>
<dbReference type="AlphaFoldDB" id="A0AAD5WPB4"/>
<dbReference type="GO" id="GO:0005789">
    <property type="term" value="C:endoplasmic reticulum membrane"/>
    <property type="evidence" value="ECO:0007669"/>
    <property type="project" value="TreeGrafter"/>
</dbReference>
<evidence type="ECO:0000256" key="6">
    <source>
        <dbReference type="ARBA" id="ARBA00023593"/>
    </source>
</evidence>
<dbReference type="GO" id="GO:0005741">
    <property type="term" value="C:mitochondrial outer membrane"/>
    <property type="evidence" value="ECO:0007669"/>
    <property type="project" value="TreeGrafter"/>
</dbReference>
<organism evidence="8 9">
    <name type="scientific">Zalerion maritima</name>
    <dbReference type="NCBI Taxonomy" id="339359"/>
    <lineage>
        <taxon>Eukaryota</taxon>
        <taxon>Fungi</taxon>
        <taxon>Dikarya</taxon>
        <taxon>Ascomycota</taxon>
        <taxon>Pezizomycotina</taxon>
        <taxon>Sordariomycetes</taxon>
        <taxon>Lulworthiomycetidae</taxon>
        <taxon>Lulworthiales</taxon>
        <taxon>Lulworthiaceae</taxon>
        <taxon>Zalerion</taxon>
    </lineage>
</organism>
<dbReference type="GO" id="GO:0000253">
    <property type="term" value="F:3-beta-hydroxysteroid 3-dehydrogenase (NADP+) activity"/>
    <property type="evidence" value="ECO:0007669"/>
    <property type="project" value="TreeGrafter"/>
</dbReference>
<evidence type="ECO:0000256" key="2">
    <source>
        <dbReference type="ARBA" id="ARBA00022857"/>
    </source>
</evidence>
<evidence type="ECO:0000313" key="9">
    <source>
        <dbReference type="Proteomes" id="UP001201980"/>
    </source>
</evidence>
<keyword evidence="3" id="KW-0752">Steroid biosynthesis</keyword>
<dbReference type="GO" id="GO:0006696">
    <property type="term" value="P:ergosterol biosynthetic process"/>
    <property type="evidence" value="ECO:0007669"/>
    <property type="project" value="TreeGrafter"/>
</dbReference>
<evidence type="ECO:0000256" key="5">
    <source>
        <dbReference type="ARBA" id="ARBA00023098"/>
    </source>
</evidence>
<gene>
    <name evidence="8" type="ORF">MKZ38_008139</name>
</gene>
<evidence type="ECO:0000256" key="1">
    <source>
        <dbReference type="ARBA" id="ARBA00022516"/>
    </source>
</evidence>
<dbReference type="InterPro" id="IPR051593">
    <property type="entry name" value="Ergosterol_Biosynth_ERG27"/>
</dbReference>
<protein>
    <recommendedName>
        <fullName evidence="10">3-keto-steroid reductase</fullName>
    </recommendedName>
</protein>
<evidence type="ECO:0008006" key="10">
    <source>
        <dbReference type="Google" id="ProtNLM"/>
    </source>
</evidence>
<comment type="similarity">
    <text evidence="6">Belongs to the short-chain dehydrogenases/reductases (SDR) family. ERG27 subfamily.</text>
</comment>
<evidence type="ECO:0000313" key="8">
    <source>
        <dbReference type="EMBL" id="KAJ2893872.1"/>
    </source>
</evidence>
<sequence>MTAGAPPPWAEAKQHEQHFSLITGANSGVGLAIGQRLVDDFLNTRSPSSHLVVVVTTRSVAKSRATLLALRKHLEATVSSPKISTRLSGCLDAPYRPVSALRRVHLLSIQLDLCDLENIYGLADTLVNGVISNPPEIPATKYSYPPYSAVRLSRIDSVILNAGIGGWTSLDWFGMVRMLCRSGLTETTTFPDYKISAVGKTTRGLKTRPTGADPASGKTVLGEVFMANVFGHYVFAHEILPLLTRMDGSDDVTPRHARIIWQSSIEAMGYHLDPSDLQGLKAREPYESTKRLTDVLALTSNLPSVQRRCQSYFAPPPRADGSRVRPVKMYVAHPGIVVTTIFPLHWFLMFWYRFIMYVVRWVGSPWHTVVGYAAAVASVWLALESDSILDETRADRSKWGSACDRMGIDCCKRTEVMGWGWEGKVQDSTNETDREKRRILRRDLGRWSGSKDVTKEKLQEFKVLGADCWSEMESLRLEWDARVKGA</sequence>
<comment type="caution">
    <text evidence="8">The sequence shown here is derived from an EMBL/GenBank/DDBJ whole genome shotgun (WGS) entry which is preliminary data.</text>
</comment>